<dbReference type="AlphaFoldDB" id="A0A5K8AGM2"/>
<evidence type="ECO:0000313" key="2">
    <source>
        <dbReference type="Proteomes" id="UP000422108"/>
    </source>
</evidence>
<gene>
    <name evidence="1" type="ORF">DSCOOX_49510</name>
</gene>
<dbReference type="RefSeq" id="WP_231717130.1">
    <property type="nucleotide sequence ID" value="NZ_AP021879.1"/>
</dbReference>
<keyword evidence="2" id="KW-1185">Reference proteome</keyword>
<reference evidence="1 2" key="1">
    <citation type="submission" date="2019-11" db="EMBL/GenBank/DDBJ databases">
        <title>Comparative genomics of hydrocarbon-degrading Desulfosarcina strains.</title>
        <authorList>
            <person name="Watanabe M."/>
            <person name="Kojima H."/>
            <person name="Fukui M."/>
        </authorList>
    </citation>
    <scope>NUCLEOTIDE SEQUENCE [LARGE SCALE GENOMIC DNA]</scope>
    <source>
        <strain evidence="2">oXyS1</strain>
    </source>
</reference>
<protein>
    <submittedName>
        <fullName evidence="1">Uncharacterized protein</fullName>
    </submittedName>
</protein>
<sequence>MLSPSIKKSTTNGHSLWLVPSFKIIAVNVTDWPASEGISEDTEKSVMLNSGSNIGVGLAQQKLSMAEVSAPLPK</sequence>
<dbReference type="Proteomes" id="UP000422108">
    <property type="component" value="Chromosome"/>
</dbReference>
<proteinExistence type="predicted"/>
<name>A0A5K8AGM2_9BACT</name>
<evidence type="ECO:0000313" key="1">
    <source>
        <dbReference type="EMBL" id="BBO91771.1"/>
    </source>
</evidence>
<organism evidence="1 2">
    <name type="scientific">Desulfosarcina ovata subsp. ovata</name>
    <dbReference type="NCBI Taxonomy" id="2752305"/>
    <lineage>
        <taxon>Bacteria</taxon>
        <taxon>Pseudomonadati</taxon>
        <taxon>Thermodesulfobacteriota</taxon>
        <taxon>Desulfobacteria</taxon>
        <taxon>Desulfobacterales</taxon>
        <taxon>Desulfosarcinaceae</taxon>
        <taxon>Desulfosarcina</taxon>
    </lineage>
</organism>
<dbReference type="EMBL" id="AP021879">
    <property type="protein sequence ID" value="BBO91771.1"/>
    <property type="molecule type" value="Genomic_DNA"/>
</dbReference>
<accession>A0A5K8AGM2</accession>